<dbReference type="SUPFAM" id="SSF54637">
    <property type="entry name" value="Thioesterase/thiol ester dehydrase-isomerase"/>
    <property type="match status" value="1"/>
</dbReference>
<feature type="domain" description="Acyl-CoA thioesterase-like C-terminal" evidence="1">
    <location>
        <begin position="4"/>
        <end position="59"/>
    </location>
</feature>
<feature type="non-terminal residue" evidence="2">
    <location>
        <position position="1"/>
    </location>
</feature>
<protein>
    <submittedName>
        <fullName evidence="2">Thioesterase family protein</fullName>
    </submittedName>
</protein>
<dbReference type="Pfam" id="PF20789">
    <property type="entry name" value="4HBT_3C"/>
    <property type="match status" value="1"/>
</dbReference>
<dbReference type="InterPro" id="IPR049450">
    <property type="entry name" value="ACOT8-like_C"/>
</dbReference>
<dbReference type="InterPro" id="IPR029069">
    <property type="entry name" value="HotDog_dom_sf"/>
</dbReference>
<name>A0A972VWU3_9GAMM</name>
<evidence type="ECO:0000259" key="1">
    <source>
        <dbReference type="Pfam" id="PF20789"/>
    </source>
</evidence>
<dbReference type="EMBL" id="JABMOJ010000387">
    <property type="protein sequence ID" value="NQV65748.1"/>
    <property type="molecule type" value="Genomic_DNA"/>
</dbReference>
<dbReference type="Gene3D" id="2.40.160.210">
    <property type="entry name" value="Acyl-CoA thioesterase, double hotdog domain"/>
    <property type="match status" value="1"/>
</dbReference>
<dbReference type="Proteomes" id="UP000754644">
    <property type="component" value="Unassembled WGS sequence"/>
</dbReference>
<organism evidence="2 3">
    <name type="scientific">SAR86 cluster bacterium</name>
    <dbReference type="NCBI Taxonomy" id="2030880"/>
    <lineage>
        <taxon>Bacteria</taxon>
        <taxon>Pseudomonadati</taxon>
        <taxon>Pseudomonadota</taxon>
        <taxon>Gammaproteobacteria</taxon>
        <taxon>SAR86 cluster</taxon>
    </lineage>
</organism>
<gene>
    <name evidence="2" type="ORF">HQ497_10325</name>
</gene>
<accession>A0A972VWU3</accession>
<evidence type="ECO:0000313" key="3">
    <source>
        <dbReference type="Proteomes" id="UP000754644"/>
    </source>
</evidence>
<dbReference type="AlphaFoldDB" id="A0A972VWU3"/>
<comment type="caution">
    <text evidence="2">The sequence shown here is derived from an EMBL/GenBank/DDBJ whole genome shotgun (WGS) entry which is preliminary data.</text>
</comment>
<proteinExistence type="predicted"/>
<sequence>VTHCTSIDNTIRFADLCDSEWVLCDNRIEYIGNGFGYGTVNMWSDTGRLLATASQSMIVRIPAE</sequence>
<dbReference type="InterPro" id="IPR042171">
    <property type="entry name" value="Acyl-CoA_hotdog"/>
</dbReference>
<evidence type="ECO:0000313" key="2">
    <source>
        <dbReference type="EMBL" id="NQV65748.1"/>
    </source>
</evidence>
<reference evidence="2" key="1">
    <citation type="submission" date="2020-05" db="EMBL/GenBank/DDBJ databases">
        <title>Sulfur intermediates as new biogeochemical hubs in an aquatic model microbial ecosystem.</title>
        <authorList>
            <person name="Vigneron A."/>
        </authorList>
    </citation>
    <scope>NUCLEOTIDE SEQUENCE</scope>
    <source>
        <strain evidence="2">Bin.250</strain>
    </source>
</reference>